<dbReference type="InterPro" id="IPR036866">
    <property type="entry name" value="RibonucZ/Hydroxyglut_hydro"/>
</dbReference>
<dbReference type="Gene3D" id="3.60.15.10">
    <property type="entry name" value="Ribonuclease Z/Hydroxyacylglutathione hydrolase-like"/>
    <property type="match status" value="1"/>
</dbReference>
<protein>
    <recommendedName>
        <fullName evidence="1">Metallo-beta-lactamase domain-containing protein</fullName>
    </recommendedName>
</protein>
<dbReference type="InterPro" id="IPR035681">
    <property type="entry name" value="ComA-like_MBL"/>
</dbReference>
<dbReference type="EMBL" id="MFQR01000010">
    <property type="protein sequence ID" value="OGH84642.1"/>
    <property type="molecule type" value="Genomic_DNA"/>
</dbReference>
<dbReference type="SMART" id="SM00849">
    <property type="entry name" value="Lactamase_B"/>
    <property type="match status" value="1"/>
</dbReference>
<comment type="caution">
    <text evidence="2">The sequence shown here is derived from an EMBL/GenBank/DDBJ whole genome shotgun (WGS) entry which is preliminary data.</text>
</comment>
<feature type="domain" description="Metallo-beta-lactamase" evidence="1">
    <location>
        <begin position="8"/>
        <end position="214"/>
    </location>
</feature>
<gene>
    <name evidence="2" type="ORF">A2261_02015</name>
</gene>
<evidence type="ECO:0000313" key="3">
    <source>
        <dbReference type="Proteomes" id="UP000177803"/>
    </source>
</evidence>
<dbReference type="Pfam" id="PF00753">
    <property type="entry name" value="Lactamase_B"/>
    <property type="match status" value="1"/>
</dbReference>
<dbReference type="CDD" id="cd07731">
    <property type="entry name" value="ComA-like_MBL-fold"/>
    <property type="match status" value="1"/>
</dbReference>
<dbReference type="Proteomes" id="UP000177803">
    <property type="component" value="Unassembled WGS sequence"/>
</dbReference>
<accession>A0A1F6NL31</accession>
<dbReference type="AlphaFoldDB" id="A0A1F6NL31"/>
<proteinExistence type="predicted"/>
<evidence type="ECO:0000313" key="2">
    <source>
        <dbReference type="EMBL" id="OGH84642.1"/>
    </source>
</evidence>
<reference evidence="2 3" key="1">
    <citation type="journal article" date="2016" name="Nat. Commun.">
        <title>Thousands of microbial genomes shed light on interconnected biogeochemical processes in an aquifer system.</title>
        <authorList>
            <person name="Anantharaman K."/>
            <person name="Brown C.T."/>
            <person name="Hug L.A."/>
            <person name="Sharon I."/>
            <person name="Castelle C.J."/>
            <person name="Probst A.J."/>
            <person name="Thomas B.C."/>
            <person name="Singh A."/>
            <person name="Wilkins M.J."/>
            <person name="Karaoz U."/>
            <person name="Brodie E.L."/>
            <person name="Williams K.H."/>
            <person name="Hubbard S.S."/>
            <person name="Banfield J.F."/>
        </authorList>
    </citation>
    <scope>NUCLEOTIDE SEQUENCE [LARGE SCALE GENOMIC DNA]</scope>
</reference>
<dbReference type="PANTHER" id="PTHR30619">
    <property type="entry name" value="DNA INTERNALIZATION/COMPETENCE PROTEIN COMEC/REC2"/>
    <property type="match status" value="1"/>
</dbReference>
<dbReference type="InterPro" id="IPR052159">
    <property type="entry name" value="Competence_DNA_uptake"/>
</dbReference>
<dbReference type="SUPFAM" id="SSF56281">
    <property type="entry name" value="Metallo-hydrolase/oxidoreductase"/>
    <property type="match status" value="1"/>
</dbReference>
<name>A0A1F6NL31_9BACT</name>
<organism evidence="2 3">
    <name type="scientific">Candidatus Magasanikbacteria bacterium RIFOXYA2_FULL_44_8</name>
    <dbReference type="NCBI Taxonomy" id="1798696"/>
    <lineage>
        <taxon>Bacteria</taxon>
        <taxon>Candidatus Magasanikiibacteriota</taxon>
    </lineage>
</organism>
<dbReference type="InterPro" id="IPR001279">
    <property type="entry name" value="Metallo-B-lactamas"/>
</dbReference>
<dbReference type="PANTHER" id="PTHR30619:SF1">
    <property type="entry name" value="RECOMBINATION PROTEIN 2"/>
    <property type="match status" value="1"/>
</dbReference>
<sequence>MVFFNVGQGDSALIDFGNGQKMLVDCGPDRKILSKLGQYLPFYDRTIDYLLISHPDLDHYGGCVDVLRRYDVKNIIENGATKSDPYFQVWDKYRHDEGAHLQTISGAQTKHFGSSTLEFLSPDPNLNMPAKDREGNNLSIVFRLIQGDKTILFVGDAEVPLESALVQKYCVTSSTCPALRADYLKVGHHGSDSSSSDGMLSVVAPSVAIISVGKNTFGHPSFRVMKHLERIGADIWRTDEKNDIIIGD</sequence>
<evidence type="ECO:0000259" key="1">
    <source>
        <dbReference type="SMART" id="SM00849"/>
    </source>
</evidence>